<dbReference type="AlphaFoldDB" id="A0AAU8GYZ9"/>
<proteinExistence type="predicted"/>
<organism evidence="2">
    <name type="scientific">Thermodesulfovibrio autotrophicus</name>
    <dbReference type="NCBI Taxonomy" id="3118333"/>
    <lineage>
        <taxon>Bacteria</taxon>
        <taxon>Pseudomonadati</taxon>
        <taxon>Nitrospirota</taxon>
        <taxon>Thermodesulfovibrionia</taxon>
        <taxon>Thermodesulfovibrionales</taxon>
        <taxon>Thermodesulfovibrionaceae</taxon>
        <taxon>Thermodesulfovibrio</taxon>
    </lineage>
</organism>
<sequence length="78" mass="8028">MKKLLSVLILFTFFITACGQLQQSHYEGAGIGAAVGGVAGALLDKKNSWRGGVIGATLGAVFGATLADISQRGLKEAY</sequence>
<reference evidence="2" key="1">
    <citation type="submission" date="2024-01" db="EMBL/GenBank/DDBJ databases">
        <title>The first autotrophic representatives of the genus Thermodesulfovibrio.</title>
        <authorList>
            <person name="Maltseva A.I."/>
            <person name="Elcheninov A.G."/>
            <person name="Kublanov I.V."/>
            <person name="Lebedinsky A.V."/>
            <person name="Frolov E.N."/>
        </authorList>
    </citation>
    <scope>NUCLEOTIDE SEQUENCE</scope>
    <source>
        <strain evidence="2">3907-1M</strain>
    </source>
</reference>
<protein>
    <submittedName>
        <fullName evidence="2">Glycine zipper 2TM domain-containing protein</fullName>
    </submittedName>
</protein>
<dbReference type="Pfam" id="PF05433">
    <property type="entry name" value="Rick_17kDa_Anti"/>
    <property type="match status" value="1"/>
</dbReference>
<evidence type="ECO:0000259" key="1">
    <source>
        <dbReference type="Pfam" id="PF05433"/>
    </source>
</evidence>
<dbReference type="InterPro" id="IPR008816">
    <property type="entry name" value="Gly_zipper_2TM_dom"/>
</dbReference>
<dbReference type="PROSITE" id="PS51257">
    <property type="entry name" value="PROKAR_LIPOPROTEIN"/>
    <property type="match status" value="1"/>
</dbReference>
<dbReference type="KEGG" id="taut:V4D30_00745"/>
<dbReference type="RefSeq" id="WP_353684343.1">
    <property type="nucleotide sequence ID" value="NZ_CP144373.1"/>
</dbReference>
<evidence type="ECO:0000313" key="2">
    <source>
        <dbReference type="EMBL" id="XCH46820.1"/>
    </source>
</evidence>
<dbReference type="EMBL" id="CP144373">
    <property type="protein sequence ID" value="XCH46820.1"/>
    <property type="molecule type" value="Genomic_DNA"/>
</dbReference>
<accession>A0AAU8GYZ9</accession>
<dbReference type="GO" id="GO:0019867">
    <property type="term" value="C:outer membrane"/>
    <property type="evidence" value="ECO:0007669"/>
    <property type="project" value="InterPro"/>
</dbReference>
<feature type="domain" description="Glycine zipper 2TM" evidence="1">
    <location>
        <begin position="28"/>
        <end position="65"/>
    </location>
</feature>
<gene>
    <name evidence="2" type="ORF">V4D30_00745</name>
</gene>
<name>A0AAU8GYZ9_9BACT</name>